<dbReference type="InterPro" id="IPR000262">
    <property type="entry name" value="FMN-dep_DH"/>
</dbReference>
<dbReference type="Proteomes" id="UP000218231">
    <property type="component" value="Unassembled WGS sequence"/>
</dbReference>
<evidence type="ECO:0000259" key="5">
    <source>
        <dbReference type="PROSITE" id="PS51349"/>
    </source>
</evidence>
<dbReference type="AlphaFoldDB" id="A0A2A2KML0"/>
<dbReference type="Pfam" id="PF01070">
    <property type="entry name" value="FMN_dh"/>
    <property type="match status" value="1"/>
</dbReference>
<sequence>MILSTMSTTSVEEVTAEAKKHDGHIWFQLYVFRNRSIAEYLIQRAEKAGVEAFVLTVDVPMNGNRLADKKNHFSLWSNLTHLMVHALKIQQTNTLITCSMANLPEEYQHTDSKTDDGESPLNAFVKSQFDPSLTWEAIRWMKTKTSLPVIAKGVMRADDALLAIEHGVDAIIVSNHGGRQMDGVPATGADGVQNMLNILGTEFSNSMKLTGMHSIAELQADKELTMYKNDLYRMR</sequence>
<comment type="caution">
    <text evidence="6">The sequence shown here is derived from an EMBL/GenBank/DDBJ whole genome shotgun (WGS) entry which is preliminary data.</text>
</comment>
<protein>
    <recommendedName>
        <fullName evidence="5">FMN hydroxy acid dehydrogenase domain-containing protein</fullName>
    </recommendedName>
</protein>
<evidence type="ECO:0000256" key="3">
    <source>
        <dbReference type="ARBA" id="ARBA00029325"/>
    </source>
</evidence>
<gene>
    <name evidence="6" type="ORF">WR25_02149</name>
</gene>
<evidence type="ECO:0000313" key="7">
    <source>
        <dbReference type="Proteomes" id="UP000218231"/>
    </source>
</evidence>
<dbReference type="PROSITE" id="PS51349">
    <property type="entry name" value="FMN_HYDROXY_ACID_DH_2"/>
    <property type="match status" value="1"/>
</dbReference>
<comment type="cofactor">
    <cofactor evidence="1">
        <name>FMN</name>
        <dbReference type="ChEBI" id="CHEBI:58210"/>
    </cofactor>
</comment>
<dbReference type="InterPro" id="IPR008259">
    <property type="entry name" value="FMN_hydac_DH_AS"/>
</dbReference>
<comment type="catalytic activity">
    <reaction evidence="3">
        <text>a (2S)-2-hydroxycarboxylate + O2 = a 2-oxocarboxylate + H2O2</text>
        <dbReference type="Rhea" id="RHEA:16789"/>
        <dbReference type="ChEBI" id="CHEBI:15379"/>
        <dbReference type="ChEBI" id="CHEBI:16240"/>
        <dbReference type="ChEBI" id="CHEBI:35179"/>
        <dbReference type="ChEBI" id="CHEBI:58123"/>
        <dbReference type="EC" id="1.1.3.15"/>
    </reaction>
    <physiologicalReaction direction="left-to-right" evidence="3">
        <dbReference type="Rhea" id="RHEA:16790"/>
    </physiologicalReaction>
</comment>
<dbReference type="PANTHER" id="PTHR10578">
    <property type="entry name" value="S -2-HYDROXY-ACID OXIDASE-RELATED"/>
    <property type="match status" value="1"/>
</dbReference>
<dbReference type="PROSITE" id="PS00557">
    <property type="entry name" value="FMN_HYDROXY_ACID_DH_1"/>
    <property type="match status" value="1"/>
</dbReference>
<dbReference type="SUPFAM" id="SSF51395">
    <property type="entry name" value="FMN-linked oxidoreductases"/>
    <property type="match status" value="1"/>
</dbReference>
<evidence type="ECO:0000256" key="1">
    <source>
        <dbReference type="ARBA" id="ARBA00001917"/>
    </source>
</evidence>
<dbReference type="Gene3D" id="3.20.20.70">
    <property type="entry name" value="Aldolase class I"/>
    <property type="match status" value="1"/>
</dbReference>
<keyword evidence="7" id="KW-1185">Reference proteome</keyword>
<accession>A0A2A2KML0</accession>
<dbReference type="GO" id="GO:0003973">
    <property type="term" value="F:(S)-2-hydroxy-acid oxidase activity"/>
    <property type="evidence" value="ECO:0007669"/>
    <property type="project" value="UniProtKB-EC"/>
</dbReference>
<dbReference type="EMBL" id="LIAE01008213">
    <property type="protein sequence ID" value="PAV75083.1"/>
    <property type="molecule type" value="Genomic_DNA"/>
</dbReference>
<keyword evidence="2" id="KW-0560">Oxidoreductase</keyword>
<comment type="catalytic activity">
    <reaction evidence="4">
        <text>2-hydroxyoctanoate + O2 = 2-oxooctanoate + H2O2</text>
        <dbReference type="Rhea" id="RHEA:67940"/>
        <dbReference type="ChEBI" id="CHEBI:15379"/>
        <dbReference type="ChEBI" id="CHEBI:16240"/>
        <dbReference type="ChEBI" id="CHEBI:133514"/>
        <dbReference type="ChEBI" id="CHEBI:176689"/>
    </reaction>
    <physiologicalReaction direction="left-to-right" evidence="4">
        <dbReference type="Rhea" id="RHEA:67941"/>
    </physiologicalReaction>
</comment>
<dbReference type="OrthoDB" id="25826at2759"/>
<evidence type="ECO:0000313" key="6">
    <source>
        <dbReference type="EMBL" id="PAV75083.1"/>
    </source>
</evidence>
<evidence type="ECO:0000256" key="2">
    <source>
        <dbReference type="ARBA" id="ARBA00023002"/>
    </source>
</evidence>
<evidence type="ECO:0000256" key="4">
    <source>
        <dbReference type="ARBA" id="ARBA00029327"/>
    </source>
</evidence>
<dbReference type="InterPro" id="IPR013785">
    <property type="entry name" value="Aldolase_TIM"/>
</dbReference>
<dbReference type="STRING" id="2018661.A0A2A2KML0"/>
<dbReference type="GO" id="GO:0001561">
    <property type="term" value="P:fatty acid alpha-oxidation"/>
    <property type="evidence" value="ECO:0007669"/>
    <property type="project" value="TreeGrafter"/>
</dbReference>
<name>A0A2A2KML0_9BILA</name>
<dbReference type="PANTHER" id="PTHR10578:SF149">
    <property type="entry name" value="2-HYDROXYACID OXIDASE 2"/>
    <property type="match status" value="1"/>
</dbReference>
<dbReference type="GO" id="GO:0005782">
    <property type="term" value="C:peroxisomal matrix"/>
    <property type="evidence" value="ECO:0007669"/>
    <property type="project" value="TreeGrafter"/>
</dbReference>
<dbReference type="InterPro" id="IPR037396">
    <property type="entry name" value="FMN_HAD"/>
</dbReference>
<feature type="domain" description="FMN hydroxy acid dehydrogenase" evidence="5">
    <location>
        <begin position="1"/>
        <end position="187"/>
    </location>
</feature>
<organism evidence="6 7">
    <name type="scientific">Diploscapter pachys</name>
    <dbReference type="NCBI Taxonomy" id="2018661"/>
    <lineage>
        <taxon>Eukaryota</taxon>
        <taxon>Metazoa</taxon>
        <taxon>Ecdysozoa</taxon>
        <taxon>Nematoda</taxon>
        <taxon>Chromadorea</taxon>
        <taxon>Rhabditida</taxon>
        <taxon>Rhabditina</taxon>
        <taxon>Rhabditomorpha</taxon>
        <taxon>Rhabditoidea</taxon>
        <taxon>Rhabditidae</taxon>
        <taxon>Diploscapter</taxon>
    </lineage>
</organism>
<reference evidence="6 7" key="1">
    <citation type="journal article" date="2017" name="Curr. Biol.">
        <title>Genome architecture and evolution of a unichromosomal asexual nematode.</title>
        <authorList>
            <person name="Fradin H."/>
            <person name="Zegar C."/>
            <person name="Gutwein M."/>
            <person name="Lucas J."/>
            <person name="Kovtun M."/>
            <person name="Corcoran D."/>
            <person name="Baugh L.R."/>
            <person name="Kiontke K."/>
            <person name="Gunsalus K."/>
            <person name="Fitch D.H."/>
            <person name="Piano F."/>
        </authorList>
    </citation>
    <scope>NUCLEOTIDE SEQUENCE [LARGE SCALE GENOMIC DNA]</scope>
    <source>
        <strain evidence="6">PF1309</strain>
    </source>
</reference>
<proteinExistence type="predicted"/>